<keyword evidence="4" id="KW-0012">Acyltransferase</keyword>
<keyword evidence="1" id="KW-1133">Transmembrane helix</keyword>
<keyword evidence="1" id="KW-0472">Membrane</keyword>
<dbReference type="EMBL" id="KZ678376">
    <property type="protein sequence ID" value="PSS03247.1"/>
    <property type="molecule type" value="Genomic_DNA"/>
</dbReference>
<dbReference type="InterPro" id="IPR002656">
    <property type="entry name" value="Acyl_transf_3_dom"/>
</dbReference>
<evidence type="ECO:0000256" key="1">
    <source>
        <dbReference type="SAM" id="Phobius"/>
    </source>
</evidence>
<reference evidence="4 5" key="1">
    <citation type="journal article" date="2018" name="Mycol. Prog.">
        <title>Coniella lustricola, a new species from submerged detritus.</title>
        <authorList>
            <person name="Raudabaugh D.B."/>
            <person name="Iturriaga T."/>
            <person name="Carver A."/>
            <person name="Mondo S."/>
            <person name="Pangilinan J."/>
            <person name="Lipzen A."/>
            <person name="He G."/>
            <person name="Amirebrahimi M."/>
            <person name="Grigoriev I.V."/>
            <person name="Miller A.N."/>
        </authorList>
    </citation>
    <scope>NUCLEOTIDE SEQUENCE [LARGE SCALE GENOMIC DNA]</scope>
    <source>
        <strain evidence="4 5">B22-T-1</strain>
    </source>
</reference>
<feature type="signal peptide" evidence="2">
    <location>
        <begin position="1"/>
        <end position="18"/>
    </location>
</feature>
<gene>
    <name evidence="4" type="ORF">BD289DRAFT_359363</name>
</gene>
<feature type="transmembrane region" description="Helical" evidence="1">
    <location>
        <begin position="129"/>
        <end position="150"/>
    </location>
</feature>
<dbReference type="InterPro" id="IPR050879">
    <property type="entry name" value="Acyltransferase_3"/>
</dbReference>
<evidence type="ECO:0000256" key="2">
    <source>
        <dbReference type="SAM" id="SignalP"/>
    </source>
</evidence>
<sequence length="421" mass="47708">MQHWFWLILPSFVSRRFGHSTIKQTQPDETSYLNGLRGVAAVVVVLQHITEFFYPENHGCYGDGGPEPDHYIQLPYFKLLLMGSFSVTLFFVISGFALTFGPLRKIHAGNPEAAIASMPSSIFRRPIRLFLPILPVYAFSWVLIQAWFIWNLGTAGPIPRQENFLVEMYIGIKHWLIIDTTPYVVATYFPQGWTLYDEHMGSLLVFLCCLAFARTKVAVRMLGVSIVAIWHFYVDQWTSFLFLGGMLLADLRLATADRPPLKPTHERWKRFALIALLVVSLFFGSWPYTGDVAQCVGFQYFAGIGMPGMLPMRFWHSLASVTTLFALEGLPSTQRLFNSPMILYLGEISYSLYLIHWAVGYSWAEAVAAAVIAAGYEKFWACMASVAVTLTTGIWVADLFWRYSDIQCVKLARWIATKLGV</sequence>
<dbReference type="Pfam" id="PF01757">
    <property type="entry name" value="Acyl_transf_3"/>
    <property type="match status" value="1"/>
</dbReference>
<keyword evidence="1" id="KW-0812">Transmembrane</keyword>
<dbReference type="OrthoDB" id="5819582at2759"/>
<feature type="domain" description="Acyltransferase 3" evidence="3">
    <location>
        <begin position="32"/>
        <end position="392"/>
    </location>
</feature>
<accession>A0A2T3ALP2</accession>
<feature type="chain" id="PRO_5015412074" evidence="2">
    <location>
        <begin position="19"/>
        <end position="421"/>
    </location>
</feature>
<dbReference type="PANTHER" id="PTHR23028:SF134">
    <property type="entry name" value="PUTATIVE (AFU_ORTHOLOGUE AFUA_4G08520)-RELATED"/>
    <property type="match status" value="1"/>
</dbReference>
<feature type="transmembrane region" description="Helical" evidence="1">
    <location>
        <begin position="379"/>
        <end position="401"/>
    </location>
</feature>
<evidence type="ECO:0000313" key="5">
    <source>
        <dbReference type="Proteomes" id="UP000241462"/>
    </source>
</evidence>
<protein>
    <submittedName>
        <fullName evidence="4">Acyltransferase 3</fullName>
    </submittedName>
</protein>
<feature type="transmembrane region" description="Helical" evidence="1">
    <location>
        <begin position="314"/>
        <end position="330"/>
    </location>
</feature>
<evidence type="ECO:0000313" key="4">
    <source>
        <dbReference type="EMBL" id="PSS03247.1"/>
    </source>
</evidence>
<organism evidence="4 5">
    <name type="scientific">Coniella lustricola</name>
    <dbReference type="NCBI Taxonomy" id="2025994"/>
    <lineage>
        <taxon>Eukaryota</taxon>
        <taxon>Fungi</taxon>
        <taxon>Dikarya</taxon>
        <taxon>Ascomycota</taxon>
        <taxon>Pezizomycotina</taxon>
        <taxon>Sordariomycetes</taxon>
        <taxon>Sordariomycetidae</taxon>
        <taxon>Diaporthales</taxon>
        <taxon>Schizoparmaceae</taxon>
        <taxon>Coniella</taxon>
    </lineage>
</organism>
<dbReference type="GO" id="GO:0016747">
    <property type="term" value="F:acyltransferase activity, transferring groups other than amino-acyl groups"/>
    <property type="evidence" value="ECO:0007669"/>
    <property type="project" value="InterPro"/>
</dbReference>
<dbReference type="AlphaFoldDB" id="A0A2T3ALP2"/>
<feature type="transmembrane region" description="Helical" evidence="1">
    <location>
        <begin position="76"/>
        <end position="100"/>
    </location>
</feature>
<keyword evidence="2" id="KW-0732">Signal</keyword>
<dbReference type="InParanoid" id="A0A2T3ALP2"/>
<dbReference type="STRING" id="2025994.A0A2T3ALP2"/>
<name>A0A2T3ALP2_9PEZI</name>
<dbReference type="PANTHER" id="PTHR23028">
    <property type="entry name" value="ACETYLTRANSFERASE"/>
    <property type="match status" value="1"/>
</dbReference>
<proteinExistence type="predicted"/>
<keyword evidence="4" id="KW-0808">Transferase</keyword>
<feature type="transmembrane region" description="Helical" evidence="1">
    <location>
        <begin position="228"/>
        <end position="249"/>
    </location>
</feature>
<dbReference type="Proteomes" id="UP000241462">
    <property type="component" value="Unassembled WGS sequence"/>
</dbReference>
<feature type="transmembrane region" description="Helical" evidence="1">
    <location>
        <begin position="270"/>
        <end position="288"/>
    </location>
</feature>
<evidence type="ECO:0000259" key="3">
    <source>
        <dbReference type="Pfam" id="PF01757"/>
    </source>
</evidence>
<keyword evidence="5" id="KW-1185">Reference proteome</keyword>